<dbReference type="OrthoDB" id="7819228at2"/>
<evidence type="ECO:0000256" key="2">
    <source>
        <dbReference type="PROSITE-ProRule" id="PRU01091"/>
    </source>
</evidence>
<dbReference type="GO" id="GO:0003677">
    <property type="term" value="F:DNA binding"/>
    <property type="evidence" value="ECO:0007669"/>
    <property type="project" value="UniProtKB-UniRule"/>
</dbReference>
<dbReference type="SMART" id="SM00862">
    <property type="entry name" value="Trans_reg_C"/>
    <property type="match status" value="1"/>
</dbReference>
<dbReference type="Proteomes" id="UP000244224">
    <property type="component" value="Unassembled WGS sequence"/>
</dbReference>
<protein>
    <submittedName>
        <fullName evidence="4">Transcriptional regulator</fullName>
    </submittedName>
</protein>
<dbReference type="PROSITE" id="PS51755">
    <property type="entry name" value="OMPR_PHOB"/>
    <property type="match status" value="1"/>
</dbReference>
<reference evidence="4 5" key="1">
    <citation type="submission" date="2018-04" db="EMBL/GenBank/DDBJ databases">
        <title>Genomic Encyclopedia of Archaeal and Bacterial Type Strains, Phase II (KMG-II): from individual species to whole genera.</title>
        <authorList>
            <person name="Goeker M."/>
        </authorList>
    </citation>
    <scope>NUCLEOTIDE SEQUENCE [LARGE SCALE GENOMIC DNA]</scope>
    <source>
        <strain evidence="4 5">DSM 21823</strain>
    </source>
</reference>
<evidence type="ECO:0000313" key="4">
    <source>
        <dbReference type="EMBL" id="PTX49113.1"/>
    </source>
</evidence>
<dbReference type="InterPro" id="IPR036388">
    <property type="entry name" value="WH-like_DNA-bd_sf"/>
</dbReference>
<name>A0A2T6AZ82_9RHOB</name>
<accession>A0A2T6AZ82</accession>
<keyword evidence="1 2" id="KW-0238">DNA-binding</keyword>
<evidence type="ECO:0000313" key="5">
    <source>
        <dbReference type="Proteomes" id="UP000244224"/>
    </source>
</evidence>
<gene>
    <name evidence="4" type="ORF">C8N34_108223</name>
</gene>
<comment type="caution">
    <text evidence="4">The sequence shown here is derived from an EMBL/GenBank/DDBJ whole genome shotgun (WGS) entry which is preliminary data.</text>
</comment>
<sequence length="181" mass="21131">MTAKIEWENEDLARKFAGEGYSVADAARLCNEKFDLFRSRARRRGIVFTERPEMTLAKHQIRSLVEGMKTAEAVDFLLNYIELNDRAHDPHEVALHIRDFGLTPKEAQLFAILFEKPGRVFDKEHLLSRLYPNPDDYAVSKIIDVYVCKIRKKLKDAWHPGEIKTQWGLGYYYEKAKEDAR</sequence>
<dbReference type="EMBL" id="QBKP01000008">
    <property type="protein sequence ID" value="PTX49113.1"/>
    <property type="molecule type" value="Genomic_DNA"/>
</dbReference>
<dbReference type="InterPro" id="IPR016032">
    <property type="entry name" value="Sig_transdc_resp-reg_C-effctor"/>
</dbReference>
<dbReference type="Gene3D" id="1.10.10.10">
    <property type="entry name" value="Winged helix-like DNA-binding domain superfamily/Winged helix DNA-binding domain"/>
    <property type="match status" value="1"/>
</dbReference>
<dbReference type="SUPFAM" id="SSF46894">
    <property type="entry name" value="C-terminal effector domain of the bipartite response regulators"/>
    <property type="match status" value="1"/>
</dbReference>
<dbReference type="GO" id="GO:0006355">
    <property type="term" value="P:regulation of DNA-templated transcription"/>
    <property type="evidence" value="ECO:0007669"/>
    <property type="project" value="InterPro"/>
</dbReference>
<feature type="domain" description="OmpR/PhoB-type" evidence="3">
    <location>
        <begin position="66"/>
        <end position="175"/>
    </location>
</feature>
<dbReference type="RefSeq" id="WP_145693846.1">
    <property type="nucleotide sequence ID" value="NZ_QBKP01000008.1"/>
</dbReference>
<dbReference type="GO" id="GO:0000160">
    <property type="term" value="P:phosphorelay signal transduction system"/>
    <property type="evidence" value="ECO:0007669"/>
    <property type="project" value="InterPro"/>
</dbReference>
<dbReference type="InterPro" id="IPR001867">
    <property type="entry name" value="OmpR/PhoB-type_DNA-bd"/>
</dbReference>
<evidence type="ECO:0000256" key="1">
    <source>
        <dbReference type="ARBA" id="ARBA00023125"/>
    </source>
</evidence>
<organism evidence="4 5">
    <name type="scientific">Gemmobacter caeni</name>
    <dbReference type="NCBI Taxonomy" id="589035"/>
    <lineage>
        <taxon>Bacteria</taxon>
        <taxon>Pseudomonadati</taxon>
        <taxon>Pseudomonadota</taxon>
        <taxon>Alphaproteobacteria</taxon>
        <taxon>Rhodobacterales</taxon>
        <taxon>Paracoccaceae</taxon>
        <taxon>Gemmobacter</taxon>
    </lineage>
</organism>
<proteinExistence type="predicted"/>
<dbReference type="Pfam" id="PF00486">
    <property type="entry name" value="Trans_reg_C"/>
    <property type="match status" value="1"/>
</dbReference>
<evidence type="ECO:0000259" key="3">
    <source>
        <dbReference type="PROSITE" id="PS51755"/>
    </source>
</evidence>
<dbReference type="AlphaFoldDB" id="A0A2T6AZ82"/>
<feature type="DNA-binding region" description="OmpR/PhoB-type" evidence="2">
    <location>
        <begin position="66"/>
        <end position="175"/>
    </location>
</feature>
<keyword evidence="5" id="KW-1185">Reference proteome</keyword>
<dbReference type="CDD" id="cd00383">
    <property type="entry name" value="trans_reg_C"/>
    <property type="match status" value="1"/>
</dbReference>